<dbReference type="Pfam" id="PF00732">
    <property type="entry name" value="GMC_oxred_N"/>
    <property type="match status" value="1"/>
</dbReference>
<evidence type="ECO:0000313" key="7">
    <source>
        <dbReference type="EMBL" id="CAA9585230.1"/>
    </source>
</evidence>
<dbReference type="Pfam" id="PF05199">
    <property type="entry name" value="GMC_oxred_C"/>
    <property type="match status" value="1"/>
</dbReference>
<dbReference type="GO" id="GO:0016614">
    <property type="term" value="F:oxidoreductase activity, acting on CH-OH group of donors"/>
    <property type="evidence" value="ECO:0007669"/>
    <property type="project" value="InterPro"/>
</dbReference>
<accession>A0A6J4VUE4</accession>
<sequence length="512" mass="54742">MTDASHQALPRYADTVIVGGGTAGAVVAGLLAAGCDESVLLLEAGPDYGPLAGGRWPLDLVDARALGYSDTWQYDSGDTYADRLVPFERAKVIGGCSSHNGCAAIWGSRLDYDGWAAAGNPGWSAAELLPLFQAAAGRLRVRRYAPHEVTPFQSACLAAAAATGLPHVDDLNDLDQDEGVATSPVNIHDGVRWNTAFAYLDHFRDRPNLTIRDRVTVDRLVVTGNHVVAVEVVGENGTERIEAGRVVVSGGTYGSPAVLLRSGIGDPDELTTLGIEPSVALPGVGRNLHDHPSVIVGFAETPELERRTSAFAAERWLPEEQVIAKARSPRCAEGFDLHLYPVGGPAPDAPAGWRWKLPMACMTPRSRGHVRLRSADPTDVPRIDHRYLSDPDGEDRRVLIDGIGLAREVAAQPPLRDLLGAESTPGPNVRSRRDLERFVDANCVHYYHPVGTCAMGPAADLAAVVDPRGQIHGLANAFVADCSIMPVIPRANTNLPAVVVGERIGRWLLGER</sequence>
<organism evidence="7">
    <name type="scientific">uncultured Thermomicrobiales bacterium</name>
    <dbReference type="NCBI Taxonomy" id="1645740"/>
    <lineage>
        <taxon>Bacteria</taxon>
        <taxon>Pseudomonadati</taxon>
        <taxon>Thermomicrobiota</taxon>
        <taxon>Thermomicrobia</taxon>
        <taxon>Thermomicrobiales</taxon>
        <taxon>environmental samples</taxon>
    </lineage>
</organism>
<feature type="binding site" evidence="5">
    <location>
        <position position="92"/>
    </location>
    <ligand>
        <name>FAD</name>
        <dbReference type="ChEBI" id="CHEBI:57692"/>
    </ligand>
</feature>
<feature type="domain" description="Glucose-methanol-choline oxidoreductase N-terminal" evidence="6">
    <location>
        <begin position="251"/>
        <end position="265"/>
    </location>
</feature>
<dbReference type="InterPro" id="IPR007867">
    <property type="entry name" value="GMC_OxRtase_C"/>
</dbReference>
<protein>
    <submittedName>
        <fullName evidence="7">Oxidoreductase, GMC family</fullName>
    </submittedName>
</protein>
<comment type="cofactor">
    <cofactor evidence="1 5">
        <name>FAD</name>
        <dbReference type="ChEBI" id="CHEBI:57692"/>
    </cofactor>
</comment>
<dbReference type="Gene3D" id="3.30.410.40">
    <property type="match status" value="1"/>
</dbReference>
<dbReference type="PANTHER" id="PTHR11552">
    <property type="entry name" value="GLUCOSE-METHANOL-CHOLINE GMC OXIDOREDUCTASE"/>
    <property type="match status" value="1"/>
</dbReference>
<keyword evidence="4 5" id="KW-0274">FAD</keyword>
<dbReference type="AlphaFoldDB" id="A0A6J4VUE4"/>
<dbReference type="InterPro" id="IPR012132">
    <property type="entry name" value="GMC_OxRdtase"/>
</dbReference>
<evidence type="ECO:0000256" key="5">
    <source>
        <dbReference type="PIRSR" id="PIRSR000137-2"/>
    </source>
</evidence>
<proteinExistence type="inferred from homology"/>
<evidence type="ECO:0000259" key="6">
    <source>
        <dbReference type="PROSITE" id="PS00624"/>
    </source>
</evidence>
<feature type="binding site" evidence="5">
    <location>
        <position position="446"/>
    </location>
    <ligand>
        <name>substrate</name>
    </ligand>
</feature>
<dbReference type="Gene3D" id="3.50.50.60">
    <property type="entry name" value="FAD/NAD(P)-binding domain"/>
    <property type="match status" value="1"/>
</dbReference>
<gene>
    <name evidence="7" type="ORF">AVDCRST_MAG19-4517</name>
</gene>
<name>A0A6J4VUE4_9BACT</name>
<dbReference type="EMBL" id="CADCWL010000249">
    <property type="protein sequence ID" value="CAA9585230.1"/>
    <property type="molecule type" value="Genomic_DNA"/>
</dbReference>
<feature type="binding site" evidence="5">
    <location>
        <position position="217"/>
    </location>
    <ligand>
        <name>FAD</name>
        <dbReference type="ChEBI" id="CHEBI:57692"/>
    </ligand>
</feature>
<dbReference type="SUPFAM" id="SSF54373">
    <property type="entry name" value="FAD-linked reductases, C-terminal domain"/>
    <property type="match status" value="1"/>
</dbReference>
<dbReference type="PANTHER" id="PTHR11552:SF147">
    <property type="entry name" value="CHOLINE DEHYDROGENASE, MITOCHONDRIAL"/>
    <property type="match status" value="1"/>
</dbReference>
<dbReference type="PIRSF" id="PIRSF000137">
    <property type="entry name" value="Alcohol_oxidase"/>
    <property type="match status" value="1"/>
</dbReference>
<dbReference type="SUPFAM" id="SSF51905">
    <property type="entry name" value="FAD/NAD(P)-binding domain"/>
    <property type="match status" value="1"/>
</dbReference>
<dbReference type="InterPro" id="IPR000172">
    <property type="entry name" value="GMC_OxRdtase_N"/>
</dbReference>
<dbReference type="PROSITE" id="PS00624">
    <property type="entry name" value="GMC_OXRED_2"/>
    <property type="match status" value="1"/>
</dbReference>
<evidence type="ECO:0000256" key="3">
    <source>
        <dbReference type="ARBA" id="ARBA00022630"/>
    </source>
</evidence>
<evidence type="ECO:0000256" key="4">
    <source>
        <dbReference type="ARBA" id="ARBA00022827"/>
    </source>
</evidence>
<reference evidence="7" key="1">
    <citation type="submission" date="2020-02" db="EMBL/GenBank/DDBJ databases">
        <authorList>
            <person name="Meier V. D."/>
        </authorList>
    </citation>
    <scope>NUCLEOTIDE SEQUENCE</scope>
    <source>
        <strain evidence="7">AVDCRST_MAG19</strain>
    </source>
</reference>
<evidence type="ECO:0000256" key="2">
    <source>
        <dbReference type="ARBA" id="ARBA00010790"/>
    </source>
</evidence>
<dbReference type="InterPro" id="IPR036188">
    <property type="entry name" value="FAD/NAD-bd_sf"/>
</dbReference>
<evidence type="ECO:0000256" key="1">
    <source>
        <dbReference type="ARBA" id="ARBA00001974"/>
    </source>
</evidence>
<keyword evidence="3" id="KW-0285">Flavoprotein</keyword>
<comment type="similarity">
    <text evidence="2">Belongs to the GMC oxidoreductase family.</text>
</comment>
<dbReference type="GO" id="GO:0050660">
    <property type="term" value="F:flavin adenine dinucleotide binding"/>
    <property type="evidence" value="ECO:0007669"/>
    <property type="project" value="InterPro"/>
</dbReference>